<name>A0ABY2XZL0_9HYPH</name>
<accession>A0ABY2XZL0</accession>
<dbReference type="EMBL" id="VEWL01000028">
    <property type="protein sequence ID" value="TNV09325.1"/>
    <property type="molecule type" value="Genomic_DNA"/>
</dbReference>
<evidence type="ECO:0008006" key="3">
    <source>
        <dbReference type="Google" id="ProtNLM"/>
    </source>
</evidence>
<dbReference type="RefSeq" id="WP_140026435.1">
    <property type="nucleotide sequence ID" value="NZ_JBHUFG010000011.1"/>
</dbReference>
<dbReference type="Proteomes" id="UP000312784">
    <property type="component" value="Unassembled WGS sequence"/>
</dbReference>
<evidence type="ECO:0000313" key="2">
    <source>
        <dbReference type="Proteomes" id="UP000312784"/>
    </source>
</evidence>
<evidence type="ECO:0000313" key="1">
    <source>
        <dbReference type="EMBL" id="TNV09325.1"/>
    </source>
</evidence>
<comment type="caution">
    <text evidence="1">The sequence shown here is derived from an EMBL/GenBank/DDBJ whole genome shotgun (WGS) entry which is preliminary data.</text>
</comment>
<organism evidence="1 2">
    <name type="scientific">Ochrobactrum teleogrylli</name>
    <dbReference type="NCBI Taxonomy" id="2479765"/>
    <lineage>
        <taxon>Bacteria</taxon>
        <taxon>Pseudomonadati</taxon>
        <taxon>Pseudomonadota</taxon>
        <taxon>Alphaproteobacteria</taxon>
        <taxon>Hyphomicrobiales</taxon>
        <taxon>Brucellaceae</taxon>
        <taxon>Brucella/Ochrobactrum group</taxon>
        <taxon>Ochrobactrum</taxon>
    </lineage>
</organism>
<proteinExistence type="predicted"/>
<reference evidence="1 2" key="1">
    <citation type="submission" date="2019-06" db="EMBL/GenBank/DDBJ databases">
        <title>Ochrobactrum cricket sp.nov., isolated from the insect Teleogryllus occipitalis living in deserted cropland.</title>
        <authorList>
            <person name="Hu M."/>
        </authorList>
    </citation>
    <scope>NUCLEOTIDE SEQUENCE [LARGE SCALE GENOMIC DNA]</scope>
    <source>
        <strain evidence="1 2">LCB8</strain>
    </source>
</reference>
<keyword evidence="2" id="KW-1185">Reference proteome</keyword>
<sequence>MKGEDMQYRQITIATILILNIITTAYASDKSRTITLPDPVQGIDEVPAVRTTSSAIPCGSGYVVGVWMGADGWNDWVVWLSQAGQNWSNADRKTYRAYSYAKLNQDPGKIYYAAIMQAMATGAKVQVMDDQYGFRCNETGVDDAKGSQFNSVQVWYP</sequence>
<protein>
    <recommendedName>
        <fullName evidence="3">Ig-like domain-containing protein</fullName>
    </recommendedName>
</protein>
<gene>
    <name evidence="1" type="ORF">FIC94_22050</name>
</gene>